<evidence type="ECO:0000313" key="11">
    <source>
        <dbReference type="Proteomes" id="UP000507245"/>
    </source>
</evidence>
<sequence length="477" mass="53135">MPITIDMPMPSTASMTHPTPRALGWKVGCSSAKGLKHRPCIPDLNQVAVDLLEEEETDKSSVVGEVEGCNAKKRKAKEAAGEEAQAEICSCYYMCADQKANEEGVLWRRRGDGSIGCIGRQSAEDGEERKEGDMELGELFINCPEIYSMPSSSKSRVILSIGNHHDQPDHFRKDRFMDDANGSCKGKNLECVSGCSERNLRRKLDDEDDGMCSQDARYAGSQSKAQITTSKCVEVEVSTGSSSSSSSVDIANESSNHISLGAHEDAPLSTQGRLESRDDLHDVQNISTISGSNVREGGCVERASNSLSSDRTNKGSYTNTKLTQACKMQWPKWTVSHMLSLSSMEKVMNYYRVLNLADNLKDEDLRCFLEEQLSKEKAGLSETTIMNRLRTRLHVSETVREPDSCSICMIEYKDQDKIASLYYCSHEYHSDCIKEWLLKNNLCPMCRALAIIPEDYPCWDGDVRLHQAFFVHLKLSA</sequence>
<evidence type="ECO:0000256" key="4">
    <source>
        <dbReference type="ARBA" id="ARBA00022723"/>
    </source>
</evidence>
<name>A0A6J5WJP8_PRUAR</name>
<gene>
    <name evidence="10" type="ORF">ORAREDHAP_LOCUS15693</name>
</gene>
<evidence type="ECO:0000256" key="6">
    <source>
        <dbReference type="ARBA" id="ARBA00022786"/>
    </source>
</evidence>
<dbReference type="SUPFAM" id="SSF57850">
    <property type="entry name" value="RING/U-box"/>
    <property type="match status" value="1"/>
</dbReference>
<evidence type="ECO:0000313" key="10">
    <source>
        <dbReference type="EMBL" id="CAB4300543.1"/>
    </source>
</evidence>
<proteinExistence type="predicted"/>
<dbReference type="Pfam" id="PF13639">
    <property type="entry name" value="zf-RING_2"/>
    <property type="match status" value="1"/>
</dbReference>
<dbReference type="PROSITE" id="PS50089">
    <property type="entry name" value="ZF_RING_2"/>
    <property type="match status" value="1"/>
</dbReference>
<dbReference type="PANTHER" id="PTHR22937:SF222">
    <property type="entry name" value="RING-TYPE E3 UBIQUITIN TRANSFERASE"/>
    <property type="match status" value="1"/>
</dbReference>
<dbReference type="Proteomes" id="UP000507245">
    <property type="component" value="Unassembled WGS sequence"/>
</dbReference>
<keyword evidence="6" id="KW-0833">Ubl conjugation pathway</keyword>
<evidence type="ECO:0000256" key="8">
    <source>
        <dbReference type="PROSITE-ProRule" id="PRU00175"/>
    </source>
</evidence>
<dbReference type="InterPro" id="IPR045191">
    <property type="entry name" value="MBR1/2-like"/>
</dbReference>
<evidence type="ECO:0000256" key="1">
    <source>
        <dbReference type="ARBA" id="ARBA00000900"/>
    </source>
</evidence>
<dbReference type="InterPro" id="IPR001841">
    <property type="entry name" value="Znf_RING"/>
</dbReference>
<dbReference type="GO" id="GO:0005634">
    <property type="term" value="C:nucleus"/>
    <property type="evidence" value="ECO:0007669"/>
    <property type="project" value="TreeGrafter"/>
</dbReference>
<dbReference type="GO" id="GO:0061630">
    <property type="term" value="F:ubiquitin protein ligase activity"/>
    <property type="evidence" value="ECO:0007669"/>
    <property type="project" value="UniProtKB-EC"/>
</dbReference>
<protein>
    <recommendedName>
        <fullName evidence="2">RING-type E3 ubiquitin transferase</fullName>
        <ecNumber evidence="2">2.3.2.27</ecNumber>
    </recommendedName>
</protein>
<evidence type="ECO:0000259" key="9">
    <source>
        <dbReference type="PROSITE" id="PS50089"/>
    </source>
</evidence>
<keyword evidence="7" id="KW-0862">Zinc</keyword>
<keyword evidence="4" id="KW-0479">Metal-binding</keyword>
<accession>A0A6J5WJP8</accession>
<dbReference type="AlphaFoldDB" id="A0A6J5WJP8"/>
<dbReference type="OrthoDB" id="1160350at2759"/>
<keyword evidence="3" id="KW-0808">Transferase</keyword>
<dbReference type="Gene3D" id="3.30.40.10">
    <property type="entry name" value="Zinc/RING finger domain, C3HC4 (zinc finger)"/>
    <property type="match status" value="1"/>
</dbReference>
<organism evidence="10 11">
    <name type="scientific">Prunus armeniaca</name>
    <name type="common">Apricot</name>
    <name type="synonym">Armeniaca vulgaris</name>
    <dbReference type="NCBI Taxonomy" id="36596"/>
    <lineage>
        <taxon>Eukaryota</taxon>
        <taxon>Viridiplantae</taxon>
        <taxon>Streptophyta</taxon>
        <taxon>Embryophyta</taxon>
        <taxon>Tracheophyta</taxon>
        <taxon>Spermatophyta</taxon>
        <taxon>Magnoliopsida</taxon>
        <taxon>eudicotyledons</taxon>
        <taxon>Gunneridae</taxon>
        <taxon>Pentapetalae</taxon>
        <taxon>rosids</taxon>
        <taxon>fabids</taxon>
        <taxon>Rosales</taxon>
        <taxon>Rosaceae</taxon>
        <taxon>Amygdaloideae</taxon>
        <taxon>Amygdaleae</taxon>
        <taxon>Prunus</taxon>
    </lineage>
</organism>
<feature type="domain" description="RING-type" evidence="9">
    <location>
        <begin position="405"/>
        <end position="447"/>
    </location>
</feature>
<dbReference type="SMART" id="SM00184">
    <property type="entry name" value="RING"/>
    <property type="match status" value="1"/>
</dbReference>
<dbReference type="InterPro" id="IPR013083">
    <property type="entry name" value="Znf_RING/FYVE/PHD"/>
</dbReference>
<evidence type="ECO:0000256" key="5">
    <source>
        <dbReference type="ARBA" id="ARBA00022771"/>
    </source>
</evidence>
<reference evidence="11" key="1">
    <citation type="journal article" date="2020" name="Genome Biol.">
        <title>Gamete binning: chromosome-level and haplotype-resolved genome assembly enabled by high-throughput single-cell sequencing of gamete genomes.</title>
        <authorList>
            <person name="Campoy J.A."/>
            <person name="Sun H."/>
            <person name="Goel M."/>
            <person name="Jiao W.-B."/>
            <person name="Folz-Donahue K."/>
            <person name="Wang N."/>
            <person name="Rubio M."/>
            <person name="Liu C."/>
            <person name="Kukat C."/>
            <person name="Ruiz D."/>
            <person name="Huettel B."/>
            <person name="Schneeberger K."/>
        </authorList>
    </citation>
    <scope>NUCLEOTIDE SEQUENCE [LARGE SCALE GENOMIC DNA]</scope>
    <source>
        <strain evidence="11">cv. Rojo Pasion</strain>
    </source>
</reference>
<dbReference type="EMBL" id="CAEKKB010000002">
    <property type="protein sequence ID" value="CAB4300543.1"/>
    <property type="molecule type" value="Genomic_DNA"/>
</dbReference>
<dbReference type="EC" id="2.3.2.27" evidence="2"/>
<evidence type="ECO:0000256" key="2">
    <source>
        <dbReference type="ARBA" id="ARBA00012483"/>
    </source>
</evidence>
<dbReference type="PANTHER" id="PTHR22937">
    <property type="entry name" value="E3 UBIQUITIN-PROTEIN LIGASE RNF165"/>
    <property type="match status" value="1"/>
</dbReference>
<keyword evidence="11" id="KW-1185">Reference proteome</keyword>
<evidence type="ECO:0000256" key="7">
    <source>
        <dbReference type="ARBA" id="ARBA00022833"/>
    </source>
</evidence>
<keyword evidence="5 8" id="KW-0863">Zinc-finger</keyword>
<dbReference type="GO" id="GO:0008270">
    <property type="term" value="F:zinc ion binding"/>
    <property type="evidence" value="ECO:0007669"/>
    <property type="project" value="UniProtKB-KW"/>
</dbReference>
<evidence type="ECO:0000256" key="3">
    <source>
        <dbReference type="ARBA" id="ARBA00022679"/>
    </source>
</evidence>
<comment type="catalytic activity">
    <reaction evidence="1">
        <text>S-ubiquitinyl-[E2 ubiquitin-conjugating enzyme]-L-cysteine + [acceptor protein]-L-lysine = [E2 ubiquitin-conjugating enzyme]-L-cysteine + N(6)-ubiquitinyl-[acceptor protein]-L-lysine.</text>
        <dbReference type="EC" id="2.3.2.27"/>
    </reaction>
</comment>